<sequence>MALGRIAVVRTLARGIRSTTAPATSLVETLAGVSDRALPPSGVPSSSSFELAEPRHGPLGLSTALWSRGFAAKKKSKKRGKDKDAAAAPAAEEEIAEGGAEGEEPEVDVFELCESERDACYENLESDFATLRPNRATSGMLDHLVVPAYDDQMPLKHLASSNVRDVSTLVVSVFDPQMTKAVERAILESPLGLNPISEGQEIVVRVPTPTEESRQQMCKIIRSQAEQAKVRMRKARQRAMQVTKKQISDKDERKATEKELEIFFDEALGTVQEMATLKEKDVMG</sequence>
<evidence type="ECO:0000259" key="8">
    <source>
        <dbReference type="Pfam" id="PF01765"/>
    </source>
</evidence>
<dbReference type="EMBL" id="HBHZ01007405">
    <property type="protein sequence ID" value="CAE0192640.1"/>
    <property type="molecule type" value="Transcribed_RNA"/>
</dbReference>
<keyword evidence="4" id="KW-0648">Protein biosynthesis</keyword>
<dbReference type="GO" id="GO:0043023">
    <property type="term" value="F:ribosomal large subunit binding"/>
    <property type="evidence" value="ECO:0007669"/>
    <property type="project" value="TreeGrafter"/>
</dbReference>
<evidence type="ECO:0000313" key="10">
    <source>
        <dbReference type="EMBL" id="CAE0192641.1"/>
    </source>
</evidence>
<proteinExistence type="inferred from homology"/>
<dbReference type="InterPro" id="IPR002661">
    <property type="entry name" value="Ribosome_recyc_fac"/>
</dbReference>
<accession>A0A7S3CDK8</accession>
<keyword evidence="6" id="KW-0175">Coiled coil</keyword>
<evidence type="ECO:0000256" key="2">
    <source>
        <dbReference type="ARBA" id="ARBA00005912"/>
    </source>
</evidence>
<evidence type="ECO:0000256" key="5">
    <source>
        <dbReference type="ARBA" id="ARBA00032397"/>
    </source>
</evidence>
<feature type="coiled-coil region" evidence="6">
    <location>
        <begin position="218"/>
        <end position="245"/>
    </location>
</feature>
<evidence type="ECO:0000256" key="3">
    <source>
        <dbReference type="ARBA" id="ARBA00014063"/>
    </source>
</evidence>
<comment type="function">
    <text evidence="1">Responsible for the release of ribosomes from messenger RNA at the termination of chloroplastic protein biosynthesis.</text>
</comment>
<protein>
    <recommendedName>
        <fullName evidence="3">Ribosome-recycling factor, chloroplastic</fullName>
    </recommendedName>
    <alternativeName>
        <fullName evidence="5">Ribosome-releasing factor, chloroplastic</fullName>
    </alternativeName>
</protein>
<dbReference type="Gene3D" id="3.30.1360.40">
    <property type="match status" value="1"/>
</dbReference>
<dbReference type="SUPFAM" id="SSF55194">
    <property type="entry name" value="Ribosome recycling factor, RRF"/>
    <property type="match status" value="1"/>
</dbReference>
<organism evidence="10">
    <name type="scientific">Chloropicon roscoffensis</name>
    <dbReference type="NCBI Taxonomy" id="1461544"/>
    <lineage>
        <taxon>Eukaryota</taxon>
        <taxon>Viridiplantae</taxon>
        <taxon>Chlorophyta</taxon>
        <taxon>Chloropicophyceae</taxon>
        <taxon>Chloropicales</taxon>
        <taxon>Chloropicaceae</taxon>
        <taxon>Chloropicon</taxon>
    </lineage>
</organism>
<dbReference type="EMBL" id="HBHZ01007406">
    <property type="protein sequence ID" value="CAE0192641.1"/>
    <property type="molecule type" value="Transcribed_RNA"/>
</dbReference>
<dbReference type="AlphaFoldDB" id="A0A7S3CDK8"/>
<evidence type="ECO:0000256" key="6">
    <source>
        <dbReference type="SAM" id="Coils"/>
    </source>
</evidence>
<feature type="compositionally biased region" description="Acidic residues" evidence="7">
    <location>
        <begin position="91"/>
        <end position="104"/>
    </location>
</feature>
<evidence type="ECO:0000256" key="4">
    <source>
        <dbReference type="ARBA" id="ARBA00022917"/>
    </source>
</evidence>
<dbReference type="PANTHER" id="PTHR20982:SF3">
    <property type="entry name" value="MITOCHONDRIAL RIBOSOME RECYCLING FACTOR PSEUDO 1"/>
    <property type="match status" value="1"/>
</dbReference>
<dbReference type="InterPro" id="IPR036191">
    <property type="entry name" value="RRF_sf"/>
</dbReference>
<dbReference type="GO" id="GO:0006412">
    <property type="term" value="P:translation"/>
    <property type="evidence" value="ECO:0007669"/>
    <property type="project" value="UniProtKB-KW"/>
</dbReference>
<dbReference type="Gene3D" id="1.10.132.20">
    <property type="entry name" value="Ribosome-recycling factor"/>
    <property type="match status" value="1"/>
</dbReference>
<dbReference type="GO" id="GO:0005739">
    <property type="term" value="C:mitochondrion"/>
    <property type="evidence" value="ECO:0007669"/>
    <property type="project" value="TreeGrafter"/>
</dbReference>
<dbReference type="Pfam" id="PF01765">
    <property type="entry name" value="RRF"/>
    <property type="match status" value="1"/>
</dbReference>
<feature type="domain" description="Ribosome recycling factor" evidence="8">
    <location>
        <begin position="124"/>
        <end position="283"/>
    </location>
</feature>
<evidence type="ECO:0000256" key="7">
    <source>
        <dbReference type="SAM" id="MobiDB-lite"/>
    </source>
</evidence>
<reference evidence="10" key="1">
    <citation type="submission" date="2021-01" db="EMBL/GenBank/DDBJ databases">
        <authorList>
            <person name="Corre E."/>
            <person name="Pelletier E."/>
            <person name="Niang G."/>
            <person name="Scheremetjew M."/>
            <person name="Finn R."/>
            <person name="Kale V."/>
            <person name="Holt S."/>
            <person name="Cochrane G."/>
            <person name="Meng A."/>
            <person name="Brown T."/>
            <person name="Cohen L."/>
        </authorList>
    </citation>
    <scope>NUCLEOTIDE SEQUENCE</scope>
    <source>
        <strain evidence="10">RCC1871</strain>
    </source>
</reference>
<evidence type="ECO:0000256" key="1">
    <source>
        <dbReference type="ARBA" id="ARBA00002952"/>
    </source>
</evidence>
<gene>
    <name evidence="9" type="ORF">CROS1456_LOCUS5730</name>
    <name evidence="10" type="ORF">CROS1456_LOCUS5731</name>
</gene>
<dbReference type="PANTHER" id="PTHR20982">
    <property type="entry name" value="RIBOSOME RECYCLING FACTOR"/>
    <property type="match status" value="1"/>
</dbReference>
<evidence type="ECO:0000313" key="9">
    <source>
        <dbReference type="EMBL" id="CAE0192640.1"/>
    </source>
</evidence>
<feature type="region of interest" description="Disordered" evidence="7">
    <location>
        <begin position="76"/>
        <end position="104"/>
    </location>
</feature>
<name>A0A7S3CDK8_9CHLO</name>
<dbReference type="InterPro" id="IPR023584">
    <property type="entry name" value="Ribosome_recyc_fac_dom"/>
</dbReference>
<dbReference type="FunFam" id="3.30.1360.40:FF:000001">
    <property type="entry name" value="Ribosome-recycling factor"/>
    <property type="match status" value="1"/>
</dbReference>
<comment type="similarity">
    <text evidence="2">Belongs to the RRF family.</text>
</comment>